<organism evidence="1 2">
    <name type="scientific">Turneriella parva (strain ATCC BAA-1111 / DSM 21527 / NCTC 11395 / H)</name>
    <name type="common">Leptospira parva</name>
    <dbReference type="NCBI Taxonomy" id="869212"/>
    <lineage>
        <taxon>Bacteria</taxon>
        <taxon>Pseudomonadati</taxon>
        <taxon>Spirochaetota</taxon>
        <taxon>Spirochaetia</taxon>
        <taxon>Leptospirales</taxon>
        <taxon>Leptospiraceae</taxon>
        <taxon>Turneriella</taxon>
    </lineage>
</organism>
<dbReference type="AlphaFoldDB" id="I4B3G9"/>
<dbReference type="STRING" id="869212.Turpa_1178"/>
<evidence type="ECO:0000313" key="1">
    <source>
        <dbReference type="EMBL" id="AFM11826.1"/>
    </source>
</evidence>
<gene>
    <name evidence="1" type="ordered locus">Turpa_1178</name>
</gene>
<proteinExistence type="predicted"/>
<protein>
    <submittedName>
        <fullName evidence="1">Uncharacterized protein</fullName>
    </submittedName>
</protein>
<dbReference type="HOGENOM" id="CLU_3085955_0_0_12"/>
<accession>I4B3G9</accession>
<dbReference type="Proteomes" id="UP000006048">
    <property type="component" value="Chromosome"/>
</dbReference>
<evidence type="ECO:0000313" key="2">
    <source>
        <dbReference type="Proteomes" id="UP000006048"/>
    </source>
</evidence>
<dbReference type="KEGG" id="tpx:Turpa_1178"/>
<dbReference type="EMBL" id="CP002959">
    <property type="protein sequence ID" value="AFM11826.1"/>
    <property type="molecule type" value="Genomic_DNA"/>
</dbReference>
<sequence>MAHKKDQKYVLCHNSTDRDLCYIQGNQGRIQLVSSFNLVSLGVQPYVCRSPI</sequence>
<keyword evidence="2" id="KW-1185">Reference proteome</keyword>
<name>I4B3G9_TURPD</name>
<reference evidence="1 2" key="1">
    <citation type="submission" date="2012-06" db="EMBL/GenBank/DDBJ databases">
        <title>The complete chromosome of genome of Turneriella parva DSM 21527.</title>
        <authorList>
            <consortium name="US DOE Joint Genome Institute (JGI-PGF)"/>
            <person name="Lucas S."/>
            <person name="Han J."/>
            <person name="Lapidus A."/>
            <person name="Bruce D."/>
            <person name="Goodwin L."/>
            <person name="Pitluck S."/>
            <person name="Peters L."/>
            <person name="Kyrpides N."/>
            <person name="Mavromatis K."/>
            <person name="Ivanova N."/>
            <person name="Mikhailova N."/>
            <person name="Chertkov O."/>
            <person name="Detter J.C."/>
            <person name="Tapia R."/>
            <person name="Han C."/>
            <person name="Land M."/>
            <person name="Hauser L."/>
            <person name="Markowitz V."/>
            <person name="Cheng J.-F."/>
            <person name="Hugenholtz P."/>
            <person name="Woyke T."/>
            <person name="Wu D."/>
            <person name="Gronow S."/>
            <person name="Wellnitz S."/>
            <person name="Brambilla E."/>
            <person name="Klenk H.-P."/>
            <person name="Eisen J.A."/>
        </authorList>
    </citation>
    <scope>NUCLEOTIDE SEQUENCE [LARGE SCALE GENOMIC DNA]</scope>
    <source>
        <strain evidence="2">ATCC BAA-1111 / DSM 21527 / NCTC 11395 / H</strain>
    </source>
</reference>